<dbReference type="CDD" id="cd00211">
    <property type="entry name" value="PTS_IIA_fru"/>
    <property type="match status" value="1"/>
</dbReference>
<dbReference type="SUPFAM" id="SSF55804">
    <property type="entry name" value="Phoshotransferase/anion transport protein"/>
    <property type="match status" value="1"/>
</dbReference>
<dbReference type="InterPro" id="IPR002178">
    <property type="entry name" value="PTS_EIIA_type-2_dom"/>
</dbReference>
<dbReference type="Proteomes" id="UP001589792">
    <property type="component" value="Unassembled WGS sequence"/>
</dbReference>
<evidence type="ECO:0000313" key="2">
    <source>
        <dbReference type="EMBL" id="MFC0228707.1"/>
    </source>
</evidence>
<protein>
    <submittedName>
        <fullName evidence="2">PTS galactitol transporter subunit IIA</fullName>
        <ecNumber evidence="2">2.7.1.200</ecNumber>
    </submittedName>
</protein>
<name>A0ABV6EI76_9GAMM</name>
<accession>A0ABV6EI76</accession>
<comment type="caution">
    <text evidence="2">The sequence shown here is derived from an EMBL/GenBank/DDBJ whole genome shotgun (WGS) entry which is preliminary data.</text>
</comment>
<dbReference type="GO" id="GO:0016740">
    <property type="term" value="F:transferase activity"/>
    <property type="evidence" value="ECO:0007669"/>
    <property type="project" value="UniProtKB-KW"/>
</dbReference>
<evidence type="ECO:0000259" key="1">
    <source>
        <dbReference type="PROSITE" id="PS51094"/>
    </source>
</evidence>
<keyword evidence="3" id="KW-1185">Reference proteome</keyword>
<organism evidence="2 3">
    <name type="scientific">Serratia aquatilis</name>
    <dbReference type="NCBI Taxonomy" id="1737515"/>
    <lineage>
        <taxon>Bacteria</taxon>
        <taxon>Pseudomonadati</taxon>
        <taxon>Pseudomonadota</taxon>
        <taxon>Gammaproteobacteria</taxon>
        <taxon>Enterobacterales</taxon>
        <taxon>Yersiniaceae</taxon>
        <taxon>Serratia</taxon>
    </lineage>
</organism>
<proteinExistence type="predicted"/>
<dbReference type="EMBL" id="JBHLXG010000023">
    <property type="protein sequence ID" value="MFC0228707.1"/>
    <property type="molecule type" value="Genomic_DNA"/>
</dbReference>
<dbReference type="InterPro" id="IPR016152">
    <property type="entry name" value="PTrfase/Anion_transptr"/>
</dbReference>
<dbReference type="RefSeq" id="WP_380678651.1">
    <property type="nucleotide sequence ID" value="NZ_CP173186.1"/>
</dbReference>
<dbReference type="NCBIfam" id="NF007236">
    <property type="entry name" value="PRK09665.1"/>
    <property type="match status" value="1"/>
</dbReference>
<keyword evidence="2" id="KW-0808">Transferase</keyword>
<dbReference type="PANTHER" id="PTHR47738">
    <property type="entry name" value="PTS SYSTEM FRUCTOSE-LIKE EIIA COMPONENT-RELATED"/>
    <property type="match status" value="1"/>
</dbReference>
<reference evidence="2 3" key="1">
    <citation type="submission" date="2024-09" db="EMBL/GenBank/DDBJ databases">
        <authorList>
            <person name="Sun Q."/>
            <person name="Mori K."/>
        </authorList>
    </citation>
    <scope>NUCLEOTIDE SEQUENCE [LARGE SCALE GENOMIC DNA]</scope>
    <source>
        <strain evidence="2 3">CCM 8626</strain>
    </source>
</reference>
<gene>
    <name evidence="2" type="primary">gatA</name>
    <name evidence="2" type="ORF">ACFFJ3_19770</name>
</gene>
<dbReference type="PROSITE" id="PS51094">
    <property type="entry name" value="PTS_EIIA_TYPE_2"/>
    <property type="match status" value="1"/>
</dbReference>
<dbReference type="PANTHER" id="PTHR47738:SF4">
    <property type="entry name" value="PTS SYSTEM GALACTITOL-SPECIFIC EIIA COMPONENT"/>
    <property type="match status" value="1"/>
</dbReference>
<feature type="domain" description="PTS EIIA type-2" evidence="1">
    <location>
        <begin position="1"/>
        <end position="146"/>
    </location>
</feature>
<sequence length="167" mass="18305">MHNSQLFVRTGVHFVDDRAALEHIGLTMLNAGVVHASYPQALLAREKIYPTGIALEQHAVAIPHCEAEHARAPAIYLIRPNQAVPFALADDDGMINVSLIIALVVTDPAAQLVLLRTLFGHLQHPEFIETLLTAPEEKLGEIFAQQIFTSPSAPRLQQETEHEGAIL</sequence>
<dbReference type="InterPro" id="IPR051541">
    <property type="entry name" value="PTS_SugarTrans_NitroReg"/>
</dbReference>
<dbReference type="Gene3D" id="3.40.930.10">
    <property type="entry name" value="Mannitol-specific EII, Chain A"/>
    <property type="match status" value="1"/>
</dbReference>
<dbReference type="Pfam" id="PF00359">
    <property type="entry name" value="PTS_EIIA_2"/>
    <property type="match status" value="1"/>
</dbReference>
<evidence type="ECO:0000313" key="3">
    <source>
        <dbReference type="Proteomes" id="UP001589792"/>
    </source>
</evidence>
<dbReference type="EC" id="2.7.1.200" evidence="2"/>